<dbReference type="InterPro" id="IPR002018">
    <property type="entry name" value="CarbesteraseB"/>
</dbReference>
<dbReference type="InterPro" id="IPR029058">
    <property type="entry name" value="AB_hydrolase_fold"/>
</dbReference>
<accession>A0A6I4SV07</accession>
<dbReference type="InterPro" id="IPR019826">
    <property type="entry name" value="Carboxylesterase_B_AS"/>
</dbReference>
<dbReference type="EMBL" id="WTYM01000031">
    <property type="protein sequence ID" value="MXO58917.1"/>
    <property type="molecule type" value="Genomic_DNA"/>
</dbReference>
<dbReference type="SUPFAM" id="SSF53474">
    <property type="entry name" value="alpha/beta-Hydrolases"/>
    <property type="match status" value="1"/>
</dbReference>
<gene>
    <name evidence="5" type="ORF">GRI89_05115</name>
</gene>
<feature type="domain" description="Carboxylesterase type B" evidence="4">
    <location>
        <begin position="42"/>
        <end position="521"/>
    </location>
</feature>
<comment type="caution">
    <text evidence="5">The sequence shown here is derived from an EMBL/GenBank/DDBJ whole genome shotgun (WGS) entry which is preliminary data.</text>
</comment>
<reference evidence="5 6" key="1">
    <citation type="submission" date="2019-12" db="EMBL/GenBank/DDBJ databases">
        <title>Genomic-based taxomic classification of the family Erythrobacteraceae.</title>
        <authorList>
            <person name="Xu L."/>
        </authorList>
    </citation>
    <scope>NUCLEOTIDE SEQUENCE [LARGE SCALE GENOMIC DNA]</scope>
    <source>
        <strain evidence="5 6">MCCC 1K01500</strain>
    </source>
</reference>
<dbReference type="Pfam" id="PF00135">
    <property type="entry name" value="COesterase"/>
    <property type="match status" value="1"/>
</dbReference>
<dbReference type="RefSeq" id="WP_159792870.1">
    <property type="nucleotide sequence ID" value="NZ_WTYM01000031.1"/>
</dbReference>
<feature type="signal peptide" evidence="3">
    <location>
        <begin position="1"/>
        <end position="33"/>
    </location>
</feature>
<dbReference type="GO" id="GO:0016787">
    <property type="term" value="F:hydrolase activity"/>
    <property type="evidence" value="ECO:0007669"/>
    <property type="project" value="UniProtKB-KW"/>
</dbReference>
<dbReference type="OrthoDB" id="9775851at2"/>
<organism evidence="5 6">
    <name type="scientific">Croceibacterium salegens</name>
    <dbReference type="NCBI Taxonomy" id="1737568"/>
    <lineage>
        <taxon>Bacteria</taxon>
        <taxon>Pseudomonadati</taxon>
        <taxon>Pseudomonadota</taxon>
        <taxon>Alphaproteobacteria</taxon>
        <taxon>Sphingomonadales</taxon>
        <taxon>Erythrobacteraceae</taxon>
        <taxon>Croceibacterium</taxon>
    </lineage>
</organism>
<dbReference type="EC" id="3.1.1.-" evidence="3"/>
<dbReference type="PANTHER" id="PTHR11559">
    <property type="entry name" value="CARBOXYLESTERASE"/>
    <property type="match status" value="1"/>
</dbReference>
<evidence type="ECO:0000259" key="4">
    <source>
        <dbReference type="Pfam" id="PF00135"/>
    </source>
</evidence>
<dbReference type="Gene3D" id="3.40.50.1820">
    <property type="entry name" value="alpha/beta hydrolase"/>
    <property type="match status" value="1"/>
</dbReference>
<keyword evidence="3" id="KW-0732">Signal</keyword>
<protein>
    <recommendedName>
        <fullName evidence="3">Carboxylic ester hydrolase</fullName>
        <ecNumber evidence="3">3.1.1.-</ecNumber>
    </recommendedName>
</protein>
<proteinExistence type="inferred from homology"/>
<sequence length="556" mass="57831">MSGARLRFAATAAPLALALAAGAMALSATPAVAADGPMAQPVRTAQGMVKGTAAEVAGVTVFKGIPFAAAPVGDLRFKPAQPPKAWDGVRDGSKWGDTCIQPKAPTRTIGVNQATDMPDSPAISEDCLNLNVWTPAKTSGEKLPVMVWFYGGAYAEGGGSMPFANGSKLASKGVIVVSMNYRVGPFGFLSQSELTAGSPNGASGNQALSDAIASLEWVKANIAAFGGDPDNVTIFGQSAGACVSAALVGSPVAKGLFNKAISQSGAWAGLTAAKMVTREAAEAQTAAAMEKAGIKNLADLQSLPADEVAAKLGRAQGIIVDGWIVPEDQSITFAEGRQNKVDVLLGSNANEGGSFGFGPPMTAANWKSGAEQRWRDLAEVGLKAYPAETDEQARAVSSRPFTDGIAWFMHRYADDQAKIGKSAYLYQFAHNPPAAEGKPSGGPTHASELAYMFNNLDKPREVPDPSSPEVASRSAEDLKLADQMSSYWVNFAKTGNPNGPGLPTWPKASTLKENEAFLLKANDMSAAGPTMTPAQVELYSALFQRDVATPLGMTDK</sequence>
<keyword evidence="6" id="KW-1185">Reference proteome</keyword>
<evidence type="ECO:0000256" key="3">
    <source>
        <dbReference type="RuleBase" id="RU361235"/>
    </source>
</evidence>
<dbReference type="PROSITE" id="PS00122">
    <property type="entry name" value="CARBOXYLESTERASE_B_1"/>
    <property type="match status" value="1"/>
</dbReference>
<keyword evidence="2 3" id="KW-0378">Hydrolase</keyword>
<dbReference type="Proteomes" id="UP000433652">
    <property type="component" value="Unassembled WGS sequence"/>
</dbReference>
<evidence type="ECO:0000256" key="2">
    <source>
        <dbReference type="ARBA" id="ARBA00022801"/>
    </source>
</evidence>
<feature type="chain" id="PRO_5026378163" description="Carboxylic ester hydrolase" evidence="3">
    <location>
        <begin position="34"/>
        <end position="556"/>
    </location>
</feature>
<dbReference type="InterPro" id="IPR050309">
    <property type="entry name" value="Type-B_Carboxylest/Lipase"/>
</dbReference>
<name>A0A6I4SV07_9SPHN</name>
<evidence type="ECO:0000313" key="5">
    <source>
        <dbReference type="EMBL" id="MXO58917.1"/>
    </source>
</evidence>
<evidence type="ECO:0000256" key="1">
    <source>
        <dbReference type="ARBA" id="ARBA00005964"/>
    </source>
</evidence>
<dbReference type="AlphaFoldDB" id="A0A6I4SV07"/>
<comment type="similarity">
    <text evidence="1 3">Belongs to the type-B carboxylesterase/lipase family.</text>
</comment>
<evidence type="ECO:0000313" key="6">
    <source>
        <dbReference type="Proteomes" id="UP000433652"/>
    </source>
</evidence>